<dbReference type="Proteomes" id="UP001501690">
    <property type="component" value="Unassembled WGS sequence"/>
</dbReference>
<protein>
    <submittedName>
        <fullName evidence="6">TPM domain-containing protein</fullName>
    </submittedName>
</protein>
<feature type="compositionally biased region" description="Gly residues" evidence="2">
    <location>
        <begin position="615"/>
        <end position="639"/>
    </location>
</feature>
<name>A0ABP4TKM1_9MICO</name>
<evidence type="ECO:0000256" key="4">
    <source>
        <dbReference type="SAM" id="SignalP"/>
    </source>
</evidence>
<comment type="caution">
    <text evidence="6">The sequence shown here is derived from an EMBL/GenBank/DDBJ whole genome shotgun (WGS) entry which is preliminary data.</text>
</comment>
<sequence>MRAHWPISIVLAALLAVLAPAGAHAADPVTLGAGYVLDEVGALSSAETAAAEAELAHLYTETGVDLYVAFVDTFENPSSSQEWADEVAAMNGLGPSQYLLAVATESRQFYTSADSAGPLSEAELTAMEAAVKPELSDGDYAGAITAAVASVSGDTSTSGDSGVGAGLVWALVAVIAIGIVWWIIWAMRRRRARAKRAATAAADAEQLARQASSALVATDDAIRTSAQEVEFARAGYGDAAVSPFESAISEARALLTSAFAIQQQLDDATPDTPEQIEAWNTQIVELCERANGLLDEKARAFDELRQLEKNAPAALAALAPLRESTSAAIENAEATLAGLASPYHPDALSSVADNPRQARDRIAFADERIVAAQTALEAGDTAQAAIDIRGAEDALAQAADLEKAIDTLASDLAAAVTAAGALIAELEGDIVSARALPDPDGRLAGIATSTARHIDQAREMLAPGAQRPLRALQSLEAANAQIDQVMQAARDAQAQAQRASQMLAQVSAQAGSQISATEDFIASRRGAVGAEARTRLSQAQASLAAAQQSPSPTTALPHAQRAAQLAGQALSAAQRDVGSFGAPGYGQRSGDSGAMLGAVLGGIVMGSMMGGGRRRGGFGGGMPGGFGGGRRSGGFSGGGRGRRGGGRF</sequence>
<proteinExistence type="predicted"/>
<evidence type="ECO:0000256" key="2">
    <source>
        <dbReference type="SAM" id="MobiDB-lite"/>
    </source>
</evidence>
<accession>A0ABP4TKM1</accession>
<keyword evidence="4" id="KW-0732">Signal</keyword>
<dbReference type="InterPro" id="IPR007621">
    <property type="entry name" value="TPM_dom"/>
</dbReference>
<dbReference type="Pfam" id="PF04536">
    <property type="entry name" value="TPM_phosphatase"/>
    <property type="match status" value="1"/>
</dbReference>
<organism evidence="6 7">
    <name type="scientific">Microbacterium sediminicola</name>
    <dbReference type="NCBI Taxonomy" id="415210"/>
    <lineage>
        <taxon>Bacteria</taxon>
        <taxon>Bacillati</taxon>
        <taxon>Actinomycetota</taxon>
        <taxon>Actinomycetes</taxon>
        <taxon>Micrococcales</taxon>
        <taxon>Microbacteriaceae</taxon>
        <taxon>Microbacterium</taxon>
    </lineage>
</organism>
<feature type="coiled-coil region" evidence="1">
    <location>
        <begin position="472"/>
        <end position="509"/>
    </location>
</feature>
<keyword evidence="3" id="KW-1133">Transmembrane helix</keyword>
<evidence type="ECO:0000313" key="7">
    <source>
        <dbReference type="Proteomes" id="UP001501690"/>
    </source>
</evidence>
<evidence type="ECO:0000256" key="3">
    <source>
        <dbReference type="SAM" id="Phobius"/>
    </source>
</evidence>
<dbReference type="EMBL" id="BAAAPL010000001">
    <property type="protein sequence ID" value="GAA1689768.1"/>
    <property type="molecule type" value="Genomic_DNA"/>
</dbReference>
<feature type="transmembrane region" description="Helical" evidence="3">
    <location>
        <begin position="167"/>
        <end position="187"/>
    </location>
</feature>
<keyword evidence="7" id="KW-1185">Reference proteome</keyword>
<feature type="compositionally biased region" description="Low complexity" evidence="2">
    <location>
        <begin position="541"/>
        <end position="552"/>
    </location>
</feature>
<reference evidence="7" key="1">
    <citation type="journal article" date="2019" name="Int. J. Syst. Evol. Microbiol.">
        <title>The Global Catalogue of Microorganisms (GCM) 10K type strain sequencing project: providing services to taxonomists for standard genome sequencing and annotation.</title>
        <authorList>
            <consortium name="The Broad Institute Genomics Platform"/>
            <consortium name="The Broad Institute Genome Sequencing Center for Infectious Disease"/>
            <person name="Wu L."/>
            <person name="Ma J."/>
        </authorList>
    </citation>
    <scope>NUCLEOTIDE SEQUENCE [LARGE SCALE GENOMIC DNA]</scope>
    <source>
        <strain evidence="7">JCM 15577</strain>
    </source>
</reference>
<feature type="region of interest" description="Disordered" evidence="2">
    <location>
        <begin position="615"/>
        <end position="648"/>
    </location>
</feature>
<evidence type="ECO:0000259" key="5">
    <source>
        <dbReference type="Pfam" id="PF04536"/>
    </source>
</evidence>
<evidence type="ECO:0000313" key="6">
    <source>
        <dbReference type="EMBL" id="GAA1689768.1"/>
    </source>
</evidence>
<keyword evidence="3" id="KW-0812">Transmembrane</keyword>
<feature type="domain" description="TPM" evidence="5">
    <location>
        <begin position="36"/>
        <end position="151"/>
    </location>
</feature>
<feature type="chain" id="PRO_5045359023" evidence="4">
    <location>
        <begin position="26"/>
        <end position="648"/>
    </location>
</feature>
<evidence type="ECO:0000256" key="1">
    <source>
        <dbReference type="SAM" id="Coils"/>
    </source>
</evidence>
<feature type="region of interest" description="Disordered" evidence="2">
    <location>
        <begin position="541"/>
        <end position="560"/>
    </location>
</feature>
<feature type="signal peptide" evidence="4">
    <location>
        <begin position="1"/>
        <end position="25"/>
    </location>
</feature>
<gene>
    <name evidence="6" type="ORF">GCM10009808_03390</name>
</gene>
<keyword evidence="1" id="KW-0175">Coiled coil</keyword>
<dbReference type="RefSeq" id="WP_344068350.1">
    <property type="nucleotide sequence ID" value="NZ_BAAAPL010000001.1"/>
</dbReference>
<keyword evidence="3" id="KW-0472">Membrane</keyword>
<dbReference type="Gene3D" id="3.10.310.50">
    <property type="match status" value="1"/>
</dbReference>